<evidence type="ECO:0000313" key="2">
    <source>
        <dbReference type="EMBL" id="SVE56661.1"/>
    </source>
</evidence>
<keyword evidence="1" id="KW-1133">Transmembrane helix</keyword>
<proteinExistence type="predicted"/>
<gene>
    <name evidence="2" type="ORF">METZ01_LOCUS509515</name>
</gene>
<organism evidence="2">
    <name type="scientific">marine metagenome</name>
    <dbReference type="NCBI Taxonomy" id="408172"/>
    <lineage>
        <taxon>unclassified sequences</taxon>
        <taxon>metagenomes</taxon>
        <taxon>ecological metagenomes</taxon>
    </lineage>
</organism>
<keyword evidence="1" id="KW-0812">Transmembrane</keyword>
<feature type="non-terminal residue" evidence="2">
    <location>
        <position position="63"/>
    </location>
</feature>
<accession>A0A383EIT3</accession>
<name>A0A383EIT3_9ZZZZ</name>
<protein>
    <submittedName>
        <fullName evidence="2">Uncharacterized protein</fullName>
    </submittedName>
</protein>
<reference evidence="2" key="1">
    <citation type="submission" date="2018-05" db="EMBL/GenBank/DDBJ databases">
        <authorList>
            <person name="Lanie J.A."/>
            <person name="Ng W.-L."/>
            <person name="Kazmierczak K.M."/>
            <person name="Andrzejewski T.M."/>
            <person name="Davidsen T.M."/>
            <person name="Wayne K.J."/>
            <person name="Tettelin H."/>
            <person name="Glass J.I."/>
            <person name="Rusch D."/>
            <person name="Podicherti R."/>
            <person name="Tsui H.-C.T."/>
            <person name="Winkler M.E."/>
        </authorList>
    </citation>
    <scope>NUCLEOTIDE SEQUENCE</scope>
</reference>
<feature type="transmembrane region" description="Helical" evidence="1">
    <location>
        <begin position="41"/>
        <end position="60"/>
    </location>
</feature>
<keyword evidence="1" id="KW-0472">Membrane</keyword>
<dbReference type="AlphaFoldDB" id="A0A383EIT3"/>
<dbReference type="EMBL" id="UINC01226251">
    <property type="protein sequence ID" value="SVE56661.1"/>
    <property type="molecule type" value="Genomic_DNA"/>
</dbReference>
<feature type="transmembrane region" description="Helical" evidence="1">
    <location>
        <begin position="9"/>
        <end position="26"/>
    </location>
</feature>
<sequence>MIEPVKKSLVSGSLTGLSVGFSWSVFEHLVTRDQLFDGREFALSLIIPFFMGLIVGRVSGVRY</sequence>
<evidence type="ECO:0000256" key="1">
    <source>
        <dbReference type="SAM" id="Phobius"/>
    </source>
</evidence>